<dbReference type="Pfam" id="PF06985">
    <property type="entry name" value="HET"/>
    <property type="match status" value="1"/>
</dbReference>
<dbReference type="PANTHER" id="PTHR33112">
    <property type="entry name" value="DOMAIN PROTEIN, PUTATIVE-RELATED"/>
    <property type="match status" value="1"/>
</dbReference>
<comment type="caution">
    <text evidence="2">The sequence shown here is derived from an EMBL/GenBank/DDBJ whole genome shotgun (WGS) entry which is preliminary data.</text>
</comment>
<keyword evidence="3" id="KW-1185">Reference proteome</keyword>
<evidence type="ECO:0000313" key="3">
    <source>
        <dbReference type="Proteomes" id="UP000254866"/>
    </source>
</evidence>
<dbReference type="OrthoDB" id="5078889at2759"/>
<sequence length="747" mass="84048">MPFCNSCQNITFNPENDDSLDYFEAVIHPDFASLKRSAKSRKCTLCAAVYGMIRHQDLWFPSPERDEEKKTNRLDIALSIQYKVESSDGDEWEFVEKTGKNDGDAPTILTVRNGRPPSCSFRICNREVISRSSWRDEQEETAVSAVVLEGINGAIGGVSSDTSTGSDASMELMRLWIEKCKRDHKTCGKKPSESVPTRLLDVSFAEGESGVLFLVPSAQLNRPPYATLSHRWKKGSYVTTSSTEQEHIQEGIPAKLLPRTFREASITAKKLGLKYLWIDSLCILQDSRQDKVQEMPKMADYYQNAELNICAATGDSEGLWQERDGKATRPFDIPITIRTPGLRRKTRKVLMTVAPILKGVPSHLDSRGWILQERIFSRRTLFFDPYWVYFECAEMSASESCPEGVRRDQNTDFGELEDDIGTTVSRDPVLSDIGGMIRDLSSQVDSGMELGDAERNAAFGLWFNAVENYSKRQLSFETDRLNAISALAERFSRILKDKYIGGIWERNCLVCLQWCHGVEDMDQLTDTRVFEGGVFEGAPTWSWASVRVGDKPGLGDSTTVEVFSETNCVPLVQILGIKCEIESNTFSDISQAKLTLLGHPLCGWAYSRENGPDASMDMVTMAEELEALPHTNLPPGRYGSEGIKKFDQKLSRRWWLHIGGEMLGQRSQRVLDVFPDTGDAIVEGVFYLLPLADYPNDDNTIAKSRQYGRAFGLILKELDNGMFRRVGYTRVFMTDLMTAKTRSMVLV</sequence>
<gene>
    <name evidence="2" type="ORF">BP5553_10368</name>
</gene>
<protein>
    <recommendedName>
        <fullName evidence="1">Heterokaryon incompatibility domain-containing protein</fullName>
    </recommendedName>
</protein>
<dbReference type="Proteomes" id="UP000254866">
    <property type="component" value="Unassembled WGS sequence"/>
</dbReference>
<dbReference type="STRING" id="2656787.A0A370T9Z9"/>
<name>A0A370T9Z9_9HELO</name>
<organism evidence="2 3">
    <name type="scientific">Venustampulla echinocandica</name>
    <dbReference type="NCBI Taxonomy" id="2656787"/>
    <lineage>
        <taxon>Eukaryota</taxon>
        <taxon>Fungi</taxon>
        <taxon>Dikarya</taxon>
        <taxon>Ascomycota</taxon>
        <taxon>Pezizomycotina</taxon>
        <taxon>Leotiomycetes</taxon>
        <taxon>Helotiales</taxon>
        <taxon>Pleuroascaceae</taxon>
        <taxon>Venustampulla</taxon>
    </lineage>
</organism>
<evidence type="ECO:0000313" key="2">
    <source>
        <dbReference type="EMBL" id="RDL30490.1"/>
    </source>
</evidence>
<dbReference type="AlphaFoldDB" id="A0A370T9Z9"/>
<dbReference type="PANTHER" id="PTHR33112:SF10">
    <property type="entry name" value="TOL"/>
    <property type="match status" value="1"/>
</dbReference>
<evidence type="ECO:0000259" key="1">
    <source>
        <dbReference type="Pfam" id="PF06985"/>
    </source>
</evidence>
<accession>A0A370T9Z9</accession>
<dbReference type="RefSeq" id="XP_031865015.1">
    <property type="nucleotide sequence ID" value="XM_032018991.1"/>
</dbReference>
<dbReference type="GeneID" id="43603217"/>
<dbReference type="EMBL" id="NPIC01000015">
    <property type="protein sequence ID" value="RDL30490.1"/>
    <property type="molecule type" value="Genomic_DNA"/>
</dbReference>
<proteinExistence type="predicted"/>
<reference evidence="2 3" key="1">
    <citation type="journal article" date="2018" name="IMA Fungus">
        <title>IMA Genome-F 9: Draft genome sequence of Annulohypoxylon stygium, Aspergillus mulundensis, Berkeleyomyces basicola (syn. Thielaviopsis basicola), Ceratocystis smalleyi, two Cercospora beticola strains, Coleophoma cylindrospora, Fusarium fracticaudum, Phialophora cf. hyalina, and Morchella septimelata.</title>
        <authorList>
            <person name="Wingfield B.D."/>
            <person name="Bills G.F."/>
            <person name="Dong Y."/>
            <person name="Huang W."/>
            <person name="Nel W.J."/>
            <person name="Swalarsk-Parry B.S."/>
            <person name="Vaghefi N."/>
            <person name="Wilken P.M."/>
            <person name="An Z."/>
            <person name="de Beer Z.W."/>
            <person name="De Vos L."/>
            <person name="Chen L."/>
            <person name="Duong T.A."/>
            <person name="Gao Y."/>
            <person name="Hammerbacher A."/>
            <person name="Kikkert J.R."/>
            <person name="Li Y."/>
            <person name="Li H."/>
            <person name="Li K."/>
            <person name="Li Q."/>
            <person name="Liu X."/>
            <person name="Ma X."/>
            <person name="Naidoo K."/>
            <person name="Pethybridge S.J."/>
            <person name="Sun J."/>
            <person name="Steenkamp E.T."/>
            <person name="van der Nest M.A."/>
            <person name="van Wyk S."/>
            <person name="Wingfield M.J."/>
            <person name="Xiong C."/>
            <person name="Yue Q."/>
            <person name="Zhang X."/>
        </authorList>
    </citation>
    <scope>NUCLEOTIDE SEQUENCE [LARGE SCALE GENOMIC DNA]</scope>
    <source>
        <strain evidence="2 3">BP 5553</strain>
    </source>
</reference>
<dbReference type="InterPro" id="IPR010730">
    <property type="entry name" value="HET"/>
</dbReference>
<feature type="domain" description="Heterokaryon incompatibility" evidence="1">
    <location>
        <begin position="225"/>
        <end position="373"/>
    </location>
</feature>